<protein>
    <submittedName>
        <fullName evidence="4">Rhodanese-like protein</fullName>
    </submittedName>
</protein>
<feature type="domain" description="Rhodanese" evidence="3">
    <location>
        <begin position="46"/>
        <end position="164"/>
    </location>
</feature>
<organism evidence="4 5">
    <name type="scientific">Pleurotus eryngii</name>
    <name type="common">Boletus of the steppes</name>
    <dbReference type="NCBI Taxonomy" id="5323"/>
    <lineage>
        <taxon>Eukaryota</taxon>
        <taxon>Fungi</taxon>
        <taxon>Dikarya</taxon>
        <taxon>Basidiomycota</taxon>
        <taxon>Agaricomycotina</taxon>
        <taxon>Agaricomycetes</taxon>
        <taxon>Agaricomycetidae</taxon>
        <taxon>Agaricales</taxon>
        <taxon>Pleurotineae</taxon>
        <taxon>Pleurotaceae</taxon>
        <taxon>Pleurotus</taxon>
    </lineage>
</organism>
<dbReference type="PROSITE" id="PS50206">
    <property type="entry name" value="RHODANESE_3"/>
    <property type="match status" value="2"/>
</dbReference>
<dbReference type="CDD" id="cd01448">
    <property type="entry name" value="TST_Repeat_1"/>
    <property type="match status" value="1"/>
</dbReference>
<gene>
    <name evidence="4" type="ORF">BDN71DRAFT_1441498</name>
</gene>
<feature type="domain" description="Rhodanese" evidence="3">
    <location>
        <begin position="202"/>
        <end position="332"/>
    </location>
</feature>
<dbReference type="InterPro" id="IPR001763">
    <property type="entry name" value="Rhodanese-like_dom"/>
</dbReference>
<dbReference type="SUPFAM" id="SSF52821">
    <property type="entry name" value="Rhodanese/Cell cycle control phosphatase"/>
    <property type="match status" value="2"/>
</dbReference>
<dbReference type="PANTHER" id="PTHR11364:SF27">
    <property type="entry name" value="SULFURTRANSFERASE"/>
    <property type="match status" value="1"/>
</dbReference>
<dbReference type="SMART" id="SM00450">
    <property type="entry name" value="RHOD"/>
    <property type="match status" value="2"/>
</dbReference>
<dbReference type="EMBL" id="MU154530">
    <property type="protein sequence ID" value="KAF9499880.1"/>
    <property type="molecule type" value="Genomic_DNA"/>
</dbReference>
<keyword evidence="5" id="KW-1185">Reference proteome</keyword>
<evidence type="ECO:0000259" key="3">
    <source>
        <dbReference type="PROSITE" id="PS50206"/>
    </source>
</evidence>
<dbReference type="Gene3D" id="3.40.250.10">
    <property type="entry name" value="Rhodanese-like domain"/>
    <property type="match status" value="2"/>
</dbReference>
<dbReference type="InterPro" id="IPR045078">
    <property type="entry name" value="TST/MPST-like"/>
</dbReference>
<sequence>MSISRILSARFRGSFVALASRNARPMSSTTVAPLLLPPDTINKLPTTRDVKILDATWFMPNSTRNARKEFATRRIPRAQYLDLDEVATPSELGLMHMMPSERIFAHACEQFGITPSTHVILYDGHGVFSSPRALFMFRAFGHTNSSVIDGGIPRWLAEGFPIEQGEPQPTHKQTTYPVPELKTSLIQSYDQIVKNSQMSPSDTAQSLILDARARARFDGTAPEPRPGLPSGHIPGSFSLPFTTFQREHRSPNGDTYTTMLPTPDLHRALLNAVGTAVAESIINGDKMIITSCGSGMTAGVLWLGLELLGAKTVALYDESWTGYALRSSSKIETST</sequence>
<evidence type="ECO:0000313" key="5">
    <source>
        <dbReference type="Proteomes" id="UP000807025"/>
    </source>
</evidence>
<accession>A0A9P6A4C9</accession>
<dbReference type="GO" id="GO:0005739">
    <property type="term" value="C:mitochondrion"/>
    <property type="evidence" value="ECO:0007669"/>
    <property type="project" value="TreeGrafter"/>
</dbReference>
<name>A0A9P6A4C9_PLEER</name>
<dbReference type="AlphaFoldDB" id="A0A9P6A4C9"/>
<evidence type="ECO:0000256" key="2">
    <source>
        <dbReference type="ARBA" id="ARBA00022737"/>
    </source>
</evidence>
<evidence type="ECO:0000313" key="4">
    <source>
        <dbReference type="EMBL" id="KAF9499880.1"/>
    </source>
</evidence>
<comment type="caution">
    <text evidence="4">The sequence shown here is derived from an EMBL/GenBank/DDBJ whole genome shotgun (WGS) entry which is preliminary data.</text>
</comment>
<dbReference type="Pfam" id="PF00581">
    <property type="entry name" value="Rhodanese"/>
    <property type="match status" value="2"/>
</dbReference>
<keyword evidence="1" id="KW-0808">Transferase</keyword>
<dbReference type="GO" id="GO:0004792">
    <property type="term" value="F:thiosulfate-cyanide sulfurtransferase activity"/>
    <property type="evidence" value="ECO:0007669"/>
    <property type="project" value="TreeGrafter"/>
</dbReference>
<proteinExistence type="predicted"/>
<evidence type="ECO:0000256" key="1">
    <source>
        <dbReference type="ARBA" id="ARBA00022679"/>
    </source>
</evidence>
<dbReference type="OrthoDB" id="270167at2759"/>
<dbReference type="CDD" id="cd01449">
    <property type="entry name" value="TST_Repeat_2"/>
    <property type="match status" value="1"/>
</dbReference>
<dbReference type="PANTHER" id="PTHR11364">
    <property type="entry name" value="THIOSULFATE SULFERTANSFERASE"/>
    <property type="match status" value="1"/>
</dbReference>
<dbReference type="Proteomes" id="UP000807025">
    <property type="component" value="Unassembled WGS sequence"/>
</dbReference>
<keyword evidence="2" id="KW-0677">Repeat</keyword>
<dbReference type="InterPro" id="IPR036873">
    <property type="entry name" value="Rhodanese-like_dom_sf"/>
</dbReference>
<reference evidence="4" key="1">
    <citation type="submission" date="2020-11" db="EMBL/GenBank/DDBJ databases">
        <authorList>
            <consortium name="DOE Joint Genome Institute"/>
            <person name="Ahrendt S."/>
            <person name="Riley R."/>
            <person name="Andreopoulos W."/>
            <person name="Labutti K."/>
            <person name="Pangilinan J."/>
            <person name="Ruiz-Duenas F.J."/>
            <person name="Barrasa J.M."/>
            <person name="Sanchez-Garcia M."/>
            <person name="Camarero S."/>
            <person name="Miyauchi S."/>
            <person name="Serrano A."/>
            <person name="Linde D."/>
            <person name="Babiker R."/>
            <person name="Drula E."/>
            <person name="Ayuso-Fernandez I."/>
            <person name="Pacheco R."/>
            <person name="Padilla G."/>
            <person name="Ferreira P."/>
            <person name="Barriuso J."/>
            <person name="Kellner H."/>
            <person name="Castanera R."/>
            <person name="Alfaro M."/>
            <person name="Ramirez L."/>
            <person name="Pisabarro A.G."/>
            <person name="Kuo A."/>
            <person name="Tritt A."/>
            <person name="Lipzen A."/>
            <person name="He G."/>
            <person name="Yan M."/>
            <person name="Ng V."/>
            <person name="Cullen D."/>
            <person name="Martin F."/>
            <person name="Rosso M.-N."/>
            <person name="Henrissat B."/>
            <person name="Hibbett D."/>
            <person name="Martinez A.T."/>
            <person name="Grigoriev I.V."/>
        </authorList>
    </citation>
    <scope>NUCLEOTIDE SEQUENCE</scope>
    <source>
        <strain evidence="4">ATCC 90797</strain>
    </source>
</reference>